<dbReference type="Pfam" id="PF02709">
    <property type="entry name" value="Glyco_transf_7C"/>
    <property type="match status" value="1"/>
</dbReference>
<evidence type="ECO:0000256" key="3">
    <source>
        <dbReference type="ARBA" id="ARBA00022679"/>
    </source>
</evidence>
<dbReference type="KEGG" id="ccho:CCHOA_04130"/>
<dbReference type="Pfam" id="PF00535">
    <property type="entry name" value="Glycos_transf_2"/>
    <property type="match status" value="2"/>
</dbReference>
<dbReference type="OrthoDB" id="153025at2"/>
<name>A0A3G6J568_9CORY</name>
<dbReference type="AlphaFoldDB" id="A0A3G6J568"/>
<feature type="domain" description="Glycosyltransferase 2-like" evidence="4">
    <location>
        <begin position="11"/>
        <end position="141"/>
    </location>
</feature>
<dbReference type="InterPro" id="IPR027791">
    <property type="entry name" value="Galactosyl_T_C"/>
</dbReference>
<dbReference type="InterPro" id="IPR001173">
    <property type="entry name" value="Glyco_trans_2-like"/>
</dbReference>
<accession>A0A3G6J568</accession>
<dbReference type="RefSeq" id="WP_123927059.1">
    <property type="nucleotide sequence ID" value="NZ_CP033896.1"/>
</dbReference>
<dbReference type="EMBL" id="CP033896">
    <property type="protein sequence ID" value="AZA13235.1"/>
    <property type="molecule type" value="Genomic_DNA"/>
</dbReference>
<reference evidence="6 7" key="1">
    <citation type="submission" date="2018-11" db="EMBL/GenBank/DDBJ databases">
        <authorList>
            <person name="Kleinhagauer T."/>
            <person name="Glaeser S.P."/>
            <person name="Spergser J."/>
            <person name="Ruckert C."/>
            <person name="Kaempfer P."/>
            <person name="Busse H.-J."/>
        </authorList>
    </citation>
    <scope>NUCLEOTIDE SEQUENCE [LARGE SCALE GENOMIC DNA]</scope>
    <source>
        <strain evidence="6 7">200CH</strain>
    </source>
</reference>
<evidence type="ECO:0000259" key="4">
    <source>
        <dbReference type="Pfam" id="PF00535"/>
    </source>
</evidence>
<organism evidence="6 7">
    <name type="scientific">Corynebacterium choanae</name>
    <dbReference type="NCBI Taxonomy" id="1862358"/>
    <lineage>
        <taxon>Bacteria</taxon>
        <taxon>Bacillati</taxon>
        <taxon>Actinomycetota</taxon>
        <taxon>Actinomycetes</taxon>
        <taxon>Mycobacteriales</taxon>
        <taxon>Corynebacteriaceae</taxon>
        <taxon>Corynebacterium</taxon>
    </lineage>
</organism>
<evidence type="ECO:0000256" key="1">
    <source>
        <dbReference type="ARBA" id="ARBA00006739"/>
    </source>
</evidence>
<feature type="domain" description="Glycosyltransferase 2-like" evidence="4">
    <location>
        <begin position="266"/>
        <end position="388"/>
    </location>
</feature>
<evidence type="ECO:0000313" key="7">
    <source>
        <dbReference type="Proteomes" id="UP000269019"/>
    </source>
</evidence>
<evidence type="ECO:0000259" key="5">
    <source>
        <dbReference type="Pfam" id="PF02709"/>
    </source>
</evidence>
<keyword evidence="7" id="KW-1185">Reference proteome</keyword>
<dbReference type="InterPro" id="IPR050834">
    <property type="entry name" value="Glycosyltransf_2"/>
</dbReference>
<sequence>MPKQSQPVDISVVIGFKDWGEQRLRLAVESILASFGELNGEVIVSDYGSTSGSVRKEVLEAAGATYIYTETDGTWSRSRALNAGFAVARGEVLCSTDADMIFSPGSFSFIGNTLKQRPNSCLLVQCRDLPQHWDDSAVAEQGFQWEAFAKESRLRPRWGMGGMMAVHRDVYNRIRGLDERMHTYGGEDIDFVTRARRAGCALLWIEDPTVRMYHMWHPSTAAVMDQSEASRLAVENNKSIMRNDKTFVRNLRIWRHPSPTAPPLVSVAIATQDRAELLRECIQSVLAQSVQDFEIIVVDDGSTDHTQAVVSSFNDERIHYIYQEAQGVAVARNTATRYCTGSYIAVQDDDDLMTPWRLESQLAVIEQGYHGSFGAFANFDNETGDLHIIRSRALAPHTIADNGGAPGHGTWLVDRRALEIVQYDELLDSGIDNNVALRLTRAGFKLKHCGEIVMLRRMHGGQITVTNEQHQKTAARQTRAMYEFAIENADREKLAGQVGGSDWTPVRLADEPNKLLPYLPDHLVRRRVNNALLQISRENVNNFPDDVLIIERGKDTFVLHEQSELRFAELAPYTQAGLFDSLSAVLEPRAFEATSAVTAAEETTLLDHAMQANGDELECTRVDSYRLLDQSEQSHGNVSTDEVANYVRTTLLHHVEQTVHRNTTHGLLVTFAADPQWEVALKNEELGKPGAPVIVDEVIGYQAKHRELGVKLVTASGTRLGDILAAVNLPATAILLMTSDTPKAMFDTTMKVQEFTEAV</sequence>
<proteinExistence type="inferred from homology"/>
<evidence type="ECO:0000313" key="6">
    <source>
        <dbReference type="EMBL" id="AZA13235.1"/>
    </source>
</evidence>
<keyword evidence="3 6" id="KW-0808">Transferase</keyword>
<dbReference type="CDD" id="cd00761">
    <property type="entry name" value="Glyco_tranf_GTA_type"/>
    <property type="match status" value="1"/>
</dbReference>
<feature type="domain" description="Galactosyltransferase C-terminal" evidence="5">
    <location>
        <begin position="160"/>
        <end position="217"/>
    </location>
</feature>
<dbReference type="SUPFAM" id="SSF53448">
    <property type="entry name" value="Nucleotide-diphospho-sugar transferases"/>
    <property type="match status" value="2"/>
</dbReference>
<dbReference type="InterPro" id="IPR029044">
    <property type="entry name" value="Nucleotide-diphossugar_trans"/>
</dbReference>
<protein>
    <submittedName>
        <fullName evidence="6">Hyaluronan synthase</fullName>
        <ecNumber evidence="6">2.4.1.212</ecNumber>
    </submittedName>
</protein>
<dbReference type="PANTHER" id="PTHR43685">
    <property type="entry name" value="GLYCOSYLTRANSFERASE"/>
    <property type="match status" value="1"/>
</dbReference>
<keyword evidence="2 6" id="KW-0328">Glycosyltransferase</keyword>
<comment type="similarity">
    <text evidence="1">Belongs to the glycosyltransferase 2 family.</text>
</comment>
<gene>
    <name evidence="6" type="primary">hyaD</name>
    <name evidence="6" type="ORF">CCHOA_04130</name>
</gene>
<dbReference type="EC" id="2.4.1.212" evidence="6"/>
<dbReference type="Proteomes" id="UP000269019">
    <property type="component" value="Chromosome"/>
</dbReference>
<dbReference type="Gene3D" id="3.90.550.10">
    <property type="entry name" value="Spore Coat Polysaccharide Biosynthesis Protein SpsA, Chain A"/>
    <property type="match status" value="2"/>
</dbReference>
<evidence type="ECO:0000256" key="2">
    <source>
        <dbReference type="ARBA" id="ARBA00022676"/>
    </source>
</evidence>
<dbReference type="GO" id="GO:0050501">
    <property type="term" value="F:hyaluronan synthase activity"/>
    <property type="evidence" value="ECO:0007669"/>
    <property type="project" value="UniProtKB-EC"/>
</dbReference>
<dbReference type="PANTHER" id="PTHR43685:SF5">
    <property type="entry name" value="GLYCOSYLTRANSFERASE EPSE-RELATED"/>
    <property type="match status" value="1"/>
</dbReference>